<dbReference type="Gene3D" id="3.30.70.330">
    <property type="match status" value="1"/>
</dbReference>
<feature type="compositionally biased region" description="Basic and acidic residues" evidence="2">
    <location>
        <begin position="120"/>
        <end position="129"/>
    </location>
</feature>
<keyword evidence="1" id="KW-0694">RNA-binding</keyword>
<dbReference type="PROSITE" id="PS50102">
    <property type="entry name" value="RRM"/>
    <property type="match status" value="1"/>
</dbReference>
<dbReference type="SMART" id="SM00360">
    <property type="entry name" value="RRM"/>
    <property type="match status" value="1"/>
</dbReference>
<protein>
    <recommendedName>
        <fullName evidence="3">RRM domain-containing protein</fullName>
    </recommendedName>
</protein>
<dbReference type="EMBL" id="JBCNJP010000012">
    <property type="protein sequence ID" value="KAK9070309.1"/>
    <property type="molecule type" value="Genomic_DNA"/>
</dbReference>
<evidence type="ECO:0000256" key="2">
    <source>
        <dbReference type="SAM" id="MobiDB-lite"/>
    </source>
</evidence>
<sequence length="683" mass="74951">MSRGRSRSIRPRSRSRSRGRDRRYQGGSRGRRGRSGQGRDGSRVRSCDDRDGYGYEHRGSSSWFFDSGSTRFPHGEFDKSGVFHEYENGREGDVHANPNKWETVSHRRRSRRSRSPVRSGDSRRKMDDNRWNNLDNWSTSIFVTNFPPGTTRKGLWDRCLAAGKVVDVFIAEKLSSIGKRYAFVRFSKGLDVSNAIYKIRNLWIGSYRLFADVPKFKRGSQTYSGNANGGTVNRNVPVRGDNKFSVGSKHVSWAGLVGGVKDARGAGVPPVDSGHGNGGVGSSSNDFSVNTKGVSGGNPLPVSGECVEVNMESLVPMDNFLGSRLLKVRDVKSMANLYHIAGQEGFFNVSFRYVGGWWVRVDCPTSDVCSKFSECSSFKSVFSDCLRVRSDFVVKERMVWLSISGLPLGAWSSEIFSGIASRWGRVCFVDNDLEEPLAVGKVCILTSELQRIDGSVSCKVGDVYFDVLVKEQQYWTPTFDSPYVSDSESSDEEGSVFEGVETGSNKEVCGVKGDGASELEKEDVKVNSDPFGIMDFLNREIPEVNKNYSLSLSVPPGFERIREPAVNGGGVNSRESGSVHGLEDDQNKRDVQVDGGAGFSKVVDSSSCGGDLHGEPGSGVKRGLDSGGSFMKSGSSKIPQSVSVLEQFARYIDFGVSLGLEMDGAKSDLQRCINRMSDQLVSR</sequence>
<reference evidence="4 5" key="1">
    <citation type="submission" date="2024-04" db="EMBL/GenBank/DDBJ databases">
        <title>The reference genome of an endangered Asteraceae, Deinandra increscens subsp. villosa, native to the Central Coast of California.</title>
        <authorList>
            <person name="Guilliams M."/>
            <person name="Hasenstab-Lehman K."/>
            <person name="Meyer R."/>
            <person name="Mcevoy S."/>
        </authorList>
    </citation>
    <scope>NUCLEOTIDE SEQUENCE [LARGE SCALE GENOMIC DNA]</scope>
    <source>
        <tissue evidence="4">Leaf</tissue>
    </source>
</reference>
<dbReference type="InterPro" id="IPR035979">
    <property type="entry name" value="RBD_domain_sf"/>
</dbReference>
<dbReference type="InterPro" id="IPR012677">
    <property type="entry name" value="Nucleotide-bd_a/b_plait_sf"/>
</dbReference>
<proteinExistence type="predicted"/>
<feature type="domain" description="RRM" evidence="3">
    <location>
        <begin position="139"/>
        <end position="216"/>
    </location>
</feature>
<dbReference type="SUPFAM" id="SSF54928">
    <property type="entry name" value="RNA-binding domain, RBD"/>
    <property type="match status" value="1"/>
</dbReference>
<feature type="compositionally biased region" description="Basic and acidic residues" evidence="2">
    <location>
        <begin position="40"/>
        <end position="51"/>
    </location>
</feature>
<feature type="region of interest" description="Disordered" evidence="2">
    <location>
        <begin position="89"/>
        <end position="129"/>
    </location>
</feature>
<dbReference type="InterPro" id="IPR000504">
    <property type="entry name" value="RRM_dom"/>
</dbReference>
<feature type="compositionally biased region" description="Basic residues" evidence="2">
    <location>
        <begin position="1"/>
        <end position="21"/>
    </location>
</feature>
<comment type="caution">
    <text evidence="4">The sequence shown here is derived from an EMBL/GenBank/DDBJ whole genome shotgun (WGS) entry which is preliminary data.</text>
</comment>
<dbReference type="GO" id="GO:0003723">
    <property type="term" value="F:RNA binding"/>
    <property type="evidence" value="ECO:0007669"/>
    <property type="project" value="UniProtKB-UniRule"/>
</dbReference>
<feature type="region of interest" description="Disordered" evidence="2">
    <location>
        <begin position="563"/>
        <end position="584"/>
    </location>
</feature>
<feature type="region of interest" description="Disordered" evidence="2">
    <location>
        <begin position="1"/>
        <end position="51"/>
    </location>
</feature>
<dbReference type="AlphaFoldDB" id="A0AAP0D8H1"/>
<evidence type="ECO:0000256" key="1">
    <source>
        <dbReference type="PROSITE-ProRule" id="PRU00176"/>
    </source>
</evidence>
<feature type="compositionally biased region" description="Basic residues" evidence="2">
    <location>
        <begin position="106"/>
        <end position="115"/>
    </location>
</feature>
<keyword evidence="5" id="KW-1185">Reference proteome</keyword>
<gene>
    <name evidence="4" type="ORF">SSX86_010710</name>
</gene>
<feature type="region of interest" description="Disordered" evidence="2">
    <location>
        <begin position="606"/>
        <end position="636"/>
    </location>
</feature>
<evidence type="ECO:0000313" key="4">
    <source>
        <dbReference type="EMBL" id="KAK9070309.1"/>
    </source>
</evidence>
<dbReference type="Pfam" id="PF00076">
    <property type="entry name" value="RRM_1"/>
    <property type="match status" value="1"/>
</dbReference>
<feature type="compositionally biased region" description="Low complexity" evidence="2">
    <location>
        <begin position="627"/>
        <end position="636"/>
    </location>
</feature>
<evidence type="ECO:0000259" key="3">
    <source>
        <dbReference type="PROSITE" id="PS50102"/>
    </source>
</evidence>
<name>A0AAP0D8H1_9ASTR</name>
<dbReference type="CDD" id="cd00590">
    <property type="entry name" value="RRM_SF"/>
    <property type="match status" value="1"/>
</dbReference>
<organism evidence="4 5">
    <name type="scientific">Deinandra increscens subsp. villosa</name>
    <dbReference type="NCBI Taxonomy" id="3103831"/>
    <lineage>
        <taxon>Eukaryota</taxon>
        <taxon>Viridiplantae</taxon>
        <taxon>Streptophyta</taxon>
        <taxon>Embryophyta</taxon>
        <taxon>Tracheophyta</taxon>
        <taxon>Spermatophyta</taxon>
        <taxon>Magnoliopsida</taxon>
        <taxon>eudicotyledons</taxon>
        <taxon>Gunneridae</taxon>
        <taxon>Pentapetalae</taxon>
        <taxon>asterids</taxon>
        <taxon>campanulids</taxon>
        <taxon>Asterales</taxon>
        <taxon>Asteraceae</taxon>
        <taxon>Asteroideae</taxon>
        <taxon>Heliantheae alliance</taxon>
        <taxon>Madieae</taxon>
        <taxon>Madiinae</taxon>
        <taxon>Deinandra</taxon>
    </lineage>
</organism>
<accession>A0AAP0D8H1</accession>
<evidence type="ECO:0000313" key="5">
    <source>
        <dbReference type="Proteomes" id="UP001408789"/>
    </source>
</evidence>
<dbReference type="Proteomes" id="UP001408789">
    <property type="component" value="Unassembled WGS sequence"/>
</dbReference>